<dbReference type="HOGENOM" id="CLU_2922157_0_0_1"/>
<proteinExistence type="predicted"/>
<evidence type="ECO:0000256" key="1">
    <source>
        <dbReference type="SAM" id="MobiDB-lite"/>
    </source>
</evidence>
<organism evidence="2 3">
    <name type="scientific">Amanita muscaria (strain Koide BX008)</name>
    <dbReference type="NCBI Taxonomy" id="946122"/>
    <lineage>
        <taxon>Eukaryota</taxon>
        <taxon>Fungi</taxon>
        <taxon>Dikarya</taxon>
        <taxon>Basidiomycota</taxon>
        <taxon>Agaricomycotina</taxon>
        <taxon>Agaricomycetes</taxon>
        <taxon>Agaricomycetidae</taxon>
        <taxon>Agaricales</taxon>
        <taxon>Pluteineae</taxon>
        <taxon>Amanitaceae</taxon>
        <taxon>Amanita</taxon>
    </lineage>
</organism>
<dbReference type="InParanoid" id="A0A0C2WXM6"/>
<name>A0A0C2WXM6_AMAMK</name>
<protein>
    <submittedName>
        <fullName evidence="2">Uncharacterized protein</fullName>
    </submittedName>
</protein>
<feature type="region of interest" description="Disordered" evidence="1">
    <location>
        <begin position="1"/>
        <end position="23"/>
    </location>
</feature>
<evidence type="ECO:0000313" key="2">
    <source>
        <dbReference type="EMBL" id="KIL61143.1"/>
    </source>
</evidence>
<evidence type="ECO:0000313" key="3">
    <source>
        <dbReference type="Proteomes" id="UP000054549"/>
    </source>
</evidence>
<reference evidence="2 3" key="1">
    <citation type="submission" date="2014-04" db="EMBL/GenBank/DDBJ databases">
        <title>Evolutionary Origins and Diversification of the Mycorrhizal Mutualists.</title>
        <authorList>
            <consortium name="DOE Joint Genome Institute"/>
            <consortium name="Mycorrhizal Genomics Consortium"/>
            <person name="Kohler A."/>
            <person name="Kuo A."/>
            <person name="Nagy L.G."/>
            <person name="Floudas D."/>
            <person name="Copeland A."/>
            <person name="Barry K.W."/>
            <person name="Cichocki N."/>
            <person name="Veneault-Fourrey C."/>
            <person name="LaButti K."/>
            <person name="Lindquist E.A."/>
            <person name="Lipzen A."/>
            <person name="Lundell T."/>
            <person name="Morin E."/>
            <person name="Murat C."/>
            <person name="Riley R."/>
            <person name="Ohm R."/>
            <person name="Sun H."/>
            <person name="Tunlid A."/>
            <person name="Henrissat B."/>
            <person name="Grigoriev I.V."/>
            <person name="Hibbett D.S."/>
            <person name="Martin F."/>
        </authorList>
    </citation>
    <scope>NUCLEOTIDE SEQUENCE [LARGE SCALE GENOMIC DNA]</scope>
    <source>
        <strain evidence="2 3">Koide BX008</strain>
    </source>
</reference>
<gene>
    <name evidence="2" type="ORF">M378DRAFT_167324</name>
</gene>
<keyword evidence="3" id="KW-1185">Reference proteome</keyword>
<accession>A0A0C2WXM6</accession>
<dbReference type="Proteomes" id="UP000054549">
    <property type="component" value="Unassembled WGS sequence"/>
</dbReference>
<sequence length="61" mass="6746">MFVDNPPQVCKSEEGNSYAPIIPTGSRQRRRKAWELDTIASSSRHVTIVTGEPVTGARCIM</sequence>
<dbReference type="EMBL" id="KN818288">
    <property type="protein sequence ID" value="KIL61143.1"/>
    <property type="molecule type" value="Genomic_DNA"/>
</dbReference>
<dbReference type="AlphaFoldDB" id="A0A0C2WXM6"/>